<dbReference type="Gene3D" id="1.20.5.170">
    <property type="match status" value="1"/>
</dbReference>
<evidence type="ECO:0000313" key="3">
    <source>
        <dbReference type="Proteomes" id="UP000184383"/>
    </source>
</evidence>
<dbReference type="CDD" id="cd14688">
    <property type="entry name" value="bZIP_YAP"/>
    <property type="match status" value="1"/>
</dbReference>
<dbReference type="GeneID" id="63752973"/>
<evidence type="ECO:0008006" key="4">
    <source>
        <dbReference type="Google" id="ProtNLM"/>
    </source>
</evidence>
<evidence type="ECO:0000256" key="1">
    <source>
        <dbReference type="SAM" id="MobiDB-lite"/>
    </source>
</evidence>
<feature type="compositionally biased region" description="Pro residues" evidence="1">
    <location>
        <begin position="212"/>
        <end position="225"/>
    </location>
</feature>
<feature type="region of interest" description="Disordered" evidence="1">
    <location>
        <begin position="186"/>
        <end position="300"/>
    </location>
</feature>
<dbReference type="Proteomes" id="UP000184383">
    <property type="component" value="Unassembled WGS sequence"/>
</dbReference>
<dbReference type="OrthoDB" id="3535998at2759"/>
<dbReference type="GO" id="GO:0003700">
    <property type="term" value="F:DNA-binding transcription factor activity"/>
    <property type="evidence" value="ECO:0007669"/>
    <property type="project" value="InterPro"/>
</dbReference>
<dbReference type="FunFam" id="1.20.5.170:FF:000093">
    <property type="entry name" value="BZIP transcription factor (Eurofung)"/>
    <property type="match status" value="1"/>
</dbReference>
<feature type="region of interest" description="Disordered" evidence="1">
    <location>
        <begin position="1"/>
        <end position="40"/>
    </location>
</feature>
<dbReference type="AlphaFoldDB" id="A0A1L9RJ39"/>
<sequence>MNKEISGPRKRESRAGTRKVTSLSAEQLERKRANDREAQRTIRQRTKEHIEQLEHQVAELKAKGDRYDDIVRRNVALEGEINQLRHQLSMVAGGQGYSNPPEVSYAGPPGPTIPSQLNIPTTLGVHPVPRAPSVLSSSSQVSLAHDWQHYSSTRSPSICESSDADYPNKVESFGMFEGQLQAPRISQAPPSMTVPSQQVPSQHMGYAGPGGNHPPPDPTPQPFPPFYQTDHSQERLGGDLQQHPHQLMPPVPSQRSTSVPAVPPERDPTRYPIFQATPQYQPPIDQQQRNQQFNYWAHQP</sequence>
<dbReference type="PANTHER" id="PTHR37012:SF2">
    <property type="entry name" value="BZIP DOMAIN-CONTAINING PROTEIN-RELATED"/>
    <property type="match status" value="1"/>
</dbReference>
<keyword evidence="3" id="KW-1185">Reference proteome</keyword>
<gene>
    <name evidence="2" type="ORF">ASPWEDRAFT_485796</name>
</gene>
<organism evidence="2 3">
    <name type="scientific">Aspergillus wentii DTO 134E9</name>
    <dbReference type="NCBI Taxonomy" id="1073089"/>
    <lineage>
        <taxon>Eukaryota</taxon>
        <taxon>Fungi</taxon>
        <taxon>Dikarya</taxon>
        <taxon>Ascomycota</taxon>
        <taxon>Pezizomycotina</taxon>
        <taxon>Eurotiomycetes</taxon>
        <taxon>Eurotiomycetidae</taxon>
        <taxon>Eurotiales</taxon>
        <taxon>Aspergillaceae</taxon>
        <taxon>Aspergillus</taxon>
        <taxon>Aspergillus subgen. Cremei</taxon>
    </lineage>
</organism>
<name>A0A1L9RJ39_ASPWE</name>
<accession>A0A1L9RJ39</accession>
<evidence type="ECO:0000313" key="2">
    <source>
        <dbReference type="EMBL" id="OJJ34950.1"/>
    </source>
</evidence>
<dbReference type="RefSeq" id="XP_040688626.1">
    <property type="nucleotide sequence ID" value="XM_040837125.1"/>
</dbReference>
<reference evidence="3" key="1">
    <citation type="journal article" date="2017" name="Genome Biol.">
        <title>Comparative genomics reveals high biological diversity and specific adaptations in the industrially and medically important fungal genus Aspergillus.</title>
        <authorList>
            <person name="de Vries R.P."/>
            <person name="Riley R."/>
            <person name="Wiebenga A."/>
            <person name="Aguilar-Osorio G."/>
            <person name="Amillis S."/>
            <person name="Uchima C.A."/>
            <person name="Anderluh G."/>
            <person name="Asadollahi M."/>
            <person name="Askin M."/>
            <person name="Barry K."/>
            <person name="Battaglia E."/>
            <person name="Bayram O."/>
            <person name="Benocci T."/>
            <person name="Braus-Stromeyer S.A."/>
            <person name="Caldana C."/>
            <person name="Canovas D."/>
            <person name="Cerqueira G.C."/>
            <person name="Chen F."/>
            <person name="Chen W."/>
            <person name="Choi C."/>
            <person name="Clum A."/>
            <person name="Dos Santos R.A."/>
            <person name="Damasio A.R."/>
            <person name="Diallinas G."/>
            <person name="Emri T."/>
            <person name="Fekete E."/>
            <person name="Flipphi M."/>
            <person name="Freyberg S."/>
            <person name="Gallo A."/>
            <person name="Gournas C."/>
            <person name="Habgood R."/>
            <person name="Hainaut M."/>
            <person name="Harispe M.L."/>
            <person name="Henrissat B."/>
            <person name="Hilden K.S."/>
            <person name="Hope R."/>
            <person name="Hossain A."/>
            <person name="Karabika E."/>
            <person name="Karaffa L."/>
            <person name="Karanyi Z."/>
            <person name="Krasevec N."/>
            <person name="Kuo A."/>
            <person name="Kusch H."/>
            <person name="LaButti K."/>
            <person name="Lagendijk E.L."/>
            <person name="Lapidus A."/>
            <person name="Levasseur A."/>
            <person name="Lindquist E."/>
            <person name="Lipzen A."/>
            <person name="Logrieco A.F."/>
            <person name="MacCabe A."/>
            <person name="Maekelae M.R."/>
            <person name="Malavazi I."/>
            <person name="Melin P."/>
            <person name="Meyer V."/>
            <person name="Mielnichuk N."/>
            <person name="Miskei M."/>
            <person name="Molnar A.P."/>
            <person name="Mule G."/>
            <person name="Ngan C.Y."/>
            <person name="Orejas M."/>
            <person name="Orosz E."/>
            <person name="Ouedraogo J.P."/>
            <person name="Overkamp K.M."/>
            <person name="Park H.-S."/>
            <person name="Perrone G."/>
            <person name="Piumi F."/>
            <person name="Punt P.J."/>
            <person name="Ram A.F."/>
            <person name="Ramon A."/>
            <person name="Rauscher S."/>
            <person name="Record E."/>
            <person name="Riano-Pachon D.M."/>
            <person name="Robert V."/>
            <person name="Roehrig J."/>
            <person name="Ruller R."/>
            <person name="Salamov A."/>
            <person name="Salih N.S."/>
            <person name="Samson R.A."/>
            <person name="Sandor E."/>
            <person name="Sanguinetti M."/>
            <person name="Schuetze T."/>
            <person name="Sepcic K."/>
            <person name="Shelest E."/>
            <person name="Sherlock G."/>
            <person name="Sophianopoulou V."/>
            <person name="Squina F.M."/>
            <person name="Sun H."/>
            <person name="Susca A."/>
            <person name="Todd R.B."/>
            <person name="Tsang A."/>
            <person name="Unkles S.E."/>
            <person name="van de Wiele N."/>
            <person name="van Rossen-Uffink D."/>
            <person name="Oliveira J.V."/>
            <person name="Vesth T.C."/>
            <person name="Visser J."/>
            <person name="Yu J.-H."/>
            <person name="Zhou M."/>
            <person name="Andersen M.R."/>
            <person name="Archer D.B."/>
            <person name="Baker S.E."/>
            <person name="Benoit I."/>
            <person name="Brakhage A.A."/>
            <person name="Braus G.H."/>
            <person name="Fischer R."/>
            <person name="Frisvad J.C."/>
            <person name="Goldman G.H."/>
            <person name="Houbraken J."/>
            <person name="Oakley B."/>
            <person name="Pocsi I."/>
            <person name="Scazzocchio C."/>
            <person name="Seiboth B."/>
            <person name="vanKuyk P.A."/>
            <person name="Wortman J."/>
            <person name="Dyer P.S."/>
            <person name="Grigoriev I.V."/>
        </authorList>
    </citation>
    <scope>NUCLEOTIDE SEQUENCE [LARGE SCALE GENOMIC DNA]</scope>
    <source>
        <strain evidence="3">DTO 134E9</strain>
    </source>
</reference>
<dbReference type="EMBL" id="KV878212">
    <property type="protein sequence ID" value="OJJ34950.1"/>
    <property type="molecule type" value="Genomic_DNA"/>
</dbReference>
<feature type="compositionally biased region" description="Polar residues" evidence="1">
    <location>
        <begin position="188"/>
        <end position="201"/>
    </location>
</feature>
<feature type="compositionally biased region" description="Basic and acidic residues" evidence="1">
    <location>
        <begin position="1"/>
        <end position="15"/>
    </location>
</feature>
<dbReference type="PANTHER" id="PTHR37012">
    <property type="entry name" value="B-ZIP TRANSCRIPTION FACTOR (EUROFUNG)-RELATED"/>
    <property type="match status" value="1"/>
</dbReference>
<dbReference type="VEuPathDB" id="FungiDB:ASPWEDRAFT_485796"/>
<dbReference type="SUPFAM" id="SSF57959">
    <property type="entry name" value="Leucine zipper domain"/>
    <property type="match status" value="1"/>
</dbReference>
<protein>
    <recommendedName>
        <fullName evidence="4">BZIP domain-containing protein</fullName>
    </recommendedName>
</protein>
<dbReference type="InterPro" id="IPR046347">
    <property type="entry name" value="bZIP_sf"/>
</dbReference>
<feature type="compositionally biased region" description="Basic and acidic residues" evidence="1">
    <location>
        <begin position="27"/>
        <end position="40"/>
    </location>
</feature>
<proteinExistence type="predicted"/>
<feature type="compositionally biased region" description="Low complexity" evidence="1">
    <location>
        <begin position="278"/>
        <end position="292"/>
    </location>
</feature>